<keyword evidence="8" id="KW-0482">Metalloprotease</keyword>
<keyword evidence="5" id="KW-0833">Ubl conjugation pathway</keyword>
<evidence type="ECO:0000256" key="1">
    <source>
        <dbReference type="ARBA" id="ARBA00001947"/>
    </source>
</evidence>
<dbReference type="EnsemblPlants" id="Kaladp0034s0054.1.v1.1">
    <property type="protein sequence ID" value="Kaladp0034s0054.1.v1.1"/>
    <property type="gene ID" value="Kaladp0034s0054.v1.1"/>
</dbReference>
<dbReference type="OMA" id="ISSWLME"/>
<evidence type="ECO:0000256" key="8">
    <source>
        <dbReference type="ARBA" id="ARBA00023049"/>
    </source>
</evidence>
<evidence type="ECO:0000313" key="10">
    <source>
        <dbReference type="EnsemblPlants" id="Kaladp0034s0054.1.v1.1"/>
    </source>
</evidence>
<comment type="similarity">
    <text evidence="2">Belongs to the peptidase M67C family.</text>
</comment>
<dbReference type="GO" id="GO:0140492">
    <property type="term" value="F:metal-dependent deubiquitinase activity"/>
    <property type="evidence" value="ECO:0007669"/>
    <property type="project" value="InterPro"/>
</dbReference>
<evidence type="ECO:0000256" key="4">
    <source>
        <dbReference type="ARBA" id="ARBA00022723"/>
    </source>
</evidence>
<dbReference type="InterPro" id="IPR000555">
    <property type="entry name" value="JAMM/MPN+_dom"/>
</dbReference>
<evidence type="ECO:0000313" key="11">
    <source>
        <dbReference type="Proteomes" id="UP000594263"/>
    </source>
</evidence>
<evidence type="ECO:0000256" key="3">
    <source>
        <dbReference type="ARBA" id="ARBA00022670"/>
    </source>
</evidence>
<dbReference type="PANTHER" id="PTHR12947">
    <property type="entry name" value="AMSH-LIKE PROTEASE"/>
    <property type="match status" value="1"/>
</dbReference>
<dbReference type="Gramene" id="Kaladp0034s0054.1.v1.1">
    <property type="protein sequence ID" value="Kaladp0034s0054.1.v1.1"/>
    <property type="gene ID" value="Kaladp0034s0054.v1.1"/>
</dbReference>
<accession>A0A7N0TEK7</accession>
<evidence type="ECO:0000256" key="5">
    <source>
        <dbReference type="ARBA" id="ARBA00022786"/>
    </source>
</evidence>
<keyword evidence="4" id="KW-0479">Metal-binding</keyword>
<dbReference type="SUPFAM" id="SSF102712">
    <property type="entry name" value="JAB1/MPN domain"/>
    <property type="match status" value="1"/>
</dbReference>
<dbReference type="AlphaFoldDB" id="A0A7N0TEK7"/>
<reference evidence="10" key="1">
    <citation type="submission" date="2021-01" db="UniProtKB">
        <authorList>
            <consortium name="EnsemblPlants"/>
        </authorList>
    </citation>
    <scope>IDENTIFICATION</scope>
</reference>
<dbReference type="GO" id="GO:0061578">
    <property type="term" value="F:K63-linked deubiquitinase activity"/>
    <property type="evidence" value="ECO:0007669"/>
    <property type="project" value="InterPro"/>
</dbReference>
<evidence type="ECO:0000256" key="7">
    <source>
        <dbReference type="ARBA" id="ARBA00022833"/>
    </source>
</evidence>
<dbReference type="Pfam" id="PF01398">
    <property type="entry name" value="JAB"/>
    <property type="match status" value="1"/>
</dbReference>
<dbReference type="GO" id="GO:0006508">
    <property type="term" value="P:proteolysis"/>
    <property type="evidence" value="ECO:0007669"/>
    <property type="project" value="UniProtKB-KW"/>
</dbReference>
<feature type="domain" description="MPN" evidence="9">
    <location>
        <begin position="177"/>
        <end position="307"/>
    </location>
</feature>
<proteinExistence type="inferred from homology"/>
<dbReference type="Gene3D" id="3.40.140.10">
    <property type="entry name" value="Cytidine Deaminase, domain 2"/>
    <property type="match status" value="1"/>
</dbReference>
<keyword evidence="7" id="KW-0862">Zinc</keyword>
<dbReference type="Proteomes" id="UP000594263">
    <property type="component" value="Unplaced"/>
</dbReference>
<dbReference type="FunFam" id="3.40.140.10:FF:000046">
    <property type="entry name" value="AMSH-like ubiquitin thioesterase 2"/>
    <property type="match status" value="1"/>
</dbReference>
<dbReference type="PROSITE" id="PS50249">
    <property type="entry name" value="MPN"/>
    <property type="match status" value="1"/>
</dbReference>
<organism evidence="10 11">
    <name type="scientific">Kalanchoe fedtschenkoi</name>
    <name type="common">Lavender scallops</name>
    <name type="synonym">South American air plant</name>
    <dbReference type="NCBI Taxonomy" id="63787"/>
    <lineage>
        <taxon>Eukaryota</taxon>
        <taxon>Viridiplantae</taxon>
        <taxon>Streptophyta</taxon>
        <taxon>Embryophyta</taxon>
        <taxon>Tracheophyta</taxon>
        <taxon>Spermatophyta</taxon>
        <taxon>Magnoliopsida</taxon>
        <taxon>eudicotyledons</taxon>
        <taxon>Gunneridae</taxon>
        <taxon>Pentapetalae</taxon>
        <taxon>Saxifragales</taxon>
        <taxon>Crassulaceae</taxon>
        <taxon>Kalanchoe</taxon>
    </lineage>
</organism>
<dbReference type="GO" id="GO:0005768">
    <property type="term" value="C:endosome"/>
    <property type="evidence" value="ECO:0007669"/>
    <property type="project" value="TreeGrafter"/>
</dbReference>
<evidence type="ECO:0000259" key="9">
    <source>
        <dbReference type="PROSITE" id="PS50249"/>
    </source>
</evidence>
<sequence>MEKSSRRRGGGGELPIVFYYRIADQLIDQAAAYRDDNNVDCLLHTLERFRRHYHALSQLRSYQMHGGKERLYCVEKYKAFMEQMESLTLCSKHDQSTSRNSNEQKGEVISFQIAEKRCLSPKKREQPSQNRITVNTVTQSSPSSLLSYVEKAPKGAYISRVTDDDGMPSSSNTLHDVHISSWLMEEFIELASQNTQNDLETCGVLGGSLRKGIFYATTLIIPKQESTSNSCQAMHEEEIFAIQHEHSLFPVGWIHTHPSQRCFMSSIDLHTHYPYQVMVPEAFAIVMAPTDTSRNFGIFRLTVPGGMAVIKECKEKEFHNHSEPADGEPIYVDCSNVYMNSHLRFEIFDLR</sequence>
<keyword evidence="3" id="KW-0645">Protease</keyword>
<dbReference type="PANTHER" id="PTHR12947:SF13">
    <property type="entry name" value="FI19924P1"/>
    <property type="match status" value="1"/>
</dbReference>
<evidence type="ECO:0000256" key="2">
    <source>
        <dbReference type="ARBA" id="ARBA00010981"/>
    </source>
</evidence>
<dbReference type="CDD" id="cd08066">
    <property type="entry name" value="MPN_AMSH_like"/>
    <property type="match status" value="1"/>
</dbReference>
<protein>
    <recommendedName>
        <fullName evidence="9">MPN domain-containing protein</fullName>
    </recommendedName>
</protein>
<dbReference type="GO" id="GO:0046872">
    <property type="term" value="F:metal ion binding"/>
    <property type="evidence" value="ECO:0007669"/>
    <property type="project" value="UniProtKB-KW"/>
</dbReference>
<dbReference type="InterPro" id="IPR044098">
    <property type="entry name" value="STAMBP/STALP-like_MPN"/>
</dbReference>
<name>A0A7N0TEK7_KALFE</name>
<dbReference type="SMART" id="SM00232">
    <property type="entry name" value="JAB_MPN"/>
    <property type="match status" value="1"/>
</dbReference>
<evidence type="ECO:0000256" key="6">
    <source>
        <dbReference type="ARBA" id="ARBA00022801"/>
    </source>
</evidence>
<dbReference type="InterPro" id="IPR037518">
    <property type="entry name" value="MPN"/>
</dbReference>
<dbReference type="GO" id="GO:0016020">
    <property type="term" value="C:membrane"/>
    <property type="evidence" value="ECO:0007669"/>
    <property type="project" value="TreeGrafter"/>
</dbReference>
<keyword evidence="11" id="KW-1185">Reference proteome</keyword>
<dbReference type="GO" id="GO:0070536">
    <property type="term" value="P:protein K63-linked deubiquitination"/>
    <property type="evidence" value="ECO:0007669"/>
    <property type="project" value="InterPro"/>
</dbReference>
<keyword evidence="6" id="KW-0378">Hydrolase</keyword>
<comment type="cofactor">
    <cofactor evidence="1">
        <name>Zn(2+)</name>
        <dbReference type="ChEBI" id="CHEBI:29105"/>
    </cofactor>
</comment>